<proteinExistence type="predicted"/>
<dbReference type="EMBL" id="FWXT01000003">
    <property type="protein sequence ID" value="SMC98522.1"/>
    <property type="molecule type" value="Genomic_DNA"/>
</dbReference>
<evidence type="ECO:0000313" key="3">
    <source>
        <dbReference type="EMBL" id="SMC98522.1"/>
    </source>
</evidence>
<name>A0A1W2DN75_9SPHI</name>
<protein>
    <submittedName>
        <fullName evidence="3">Outer membrane protein beta-barrel domain-containing protein</fullName>
    </submittedName>
</protein>
<accession>A0A1W2DN75</accession>
<dbReference type="InterPro" id="IPR011250">
    <property type="entry name" value="OMP/PagP_B-barrel"/>
</dbReference>
<evidence type="ECO:0000259" key="2">
    <source>
        <dbReference type="Pfam" id="PF13568"/>
    </source>
</evidence>
<dbReference type="Proteomes" id="UP000192756">
    <property type="component" value="Unassembled WGS sequence"/>
</dbReference>
<dbReference type="InterPro" id="IPR025665">
    <property type="entry name" value="Beta-barrel_OMP_2"/>
</dbReference>
<feature type="chain" id="PRO_5012099718" evidence="1">
    <location>
        <begin position="32"/>
        <end position="198"/>
    </location>
</feature>
<feature type="signal peptide" evidence="1">
    <location>
        <begin position="1"/>
        <end position="31"/>
    </location>
</feature>
<evidence type="ECO:0000256" key="1">
    <source>
        <dbReference type="SAM" id="SignalP"/>
    </source>
</evidence>
<dbReference type="SUPFAM" id="SSF56925">
    <property type="entry name" value="OMPA-like"/>
    <property type="match status" value="1"/>
</dbReference>
<dbReference type="STRING" id="151894.SAMN04488524_3995"/>
<gene>
    <name evidence="3" type="ORF">SAMN04488524_3995</name>
</gene>
<organism evidence="3 4">
    <name type="scientific">Pedobacter africanus</name>
    <dbReference type="NCBI Taxonomy" id="151894"/>
    <lineage>
        <taxon>Bacteria</taxon>
        <taxon>Pseudomonadati</taxon>
        <taxon>Bacteroidota</taxon>
        <taxon>Sphingobacteriia</taxon>
        <taxon>Sphingobacteriales</taxon>
        <taxon>Sphingobacteriaceae</taxon>
        <taxon>Pedobacter</taxon>
    </lineage>
</organism>
<dbReference type="Pfam" id="PF13568">
    <property type="entry name" value="OMP_b-brl_2"/>
    <property type="match status" value="1"/>
</dbReference>
<evidence type="ECO:0000313" key="4">
    <source>
        <dbReference type="Proteomes" id="UP000192756"/>
    </source>
</evidence>
<reference evidence="4" key="1">
    <citation type="submission" date="2017-04" db="EMBL/GenBank/DDBJ databases">
        <authorList>
            <person name="Varghese N."/>
            <person name="Submissions S."/>
        </authorList>
    </citation>
    <scope>NUCLEOTIDE SEQUENCE [LARGE SCALE GENOMIC DNA]</scope>
    <source>
        <strain evidence="4">DSM 12126</strain>
    </source>
</reference>
<keyword evidence="1" id="KW-0732">Signal</keyword>
<sequence length="198" mass="21807">MINYSKRKSMKTKRFYFMIAVMVITAGAVKAQDTGLTFGLKAGLNYATLPTSLKDVTDKKGKVGYNLGAFARVGKTIYFQPELNYVTFKSAYNYASNTYKPKFNQLNLPLMVGYKLINTEALNLRISAGPDLSYTLNKAQGPTGLDYKKFNAGGVINAGVDIGSLTIDARYSRGLTKINKDLNEKTGIFNLSVGFKVF</sequence>
<keyword evidence="4" id="KW-1185">Reference proteome</keyword>
<dbReference type="AlphaFoldDB" id="A0A1W2DN75"/>
<feature type="domain" description="Outer membrane protein beta-barrel" evidence="2">
    <location>
        <begin position="31"/>
        <end position="178"/>
    </location>
</feature>